<dbReference type="PROSITE" id="PS51257">
    <property type="entry name" value="PROKAR_LIPOPROTEIN"/>
    <property type="match status" value="1"/>
</dbReference>
<feature type="transmembrane region" description="Helical" evidence="8">
    <location>
        <begin position="166"/>
        <end position="187"/>
    </location>
</feature>
<dbReference type="AlphaFoldDB" id="A0A075P4W0"/>
<evidence type="ECO:0000256" key="4">
    <source>
        <dbReference type="ARBA" id="ARBA00022475"/>
    </source>
</evidence>
<keyword evidence="5 8" id="KW-0812">Transmembrane</keyword>
<feature type="transmembrane region" description="Helical" evidence="8">
    <location>
        <begin position="12"/>
        <end position="31"/>
    </location>
</feature>
<evidence type="ECO:0000256" key="3">
    <source>
        <dbReference type="ARBA" id="ARBA00022448"/>
    </source>
</evidence>
<evidence type="ECO:0000256" key="6">
    <source>
        <dbReference type="ARBA" id="ARBA00022989"/>
    </source>
</evidence>
<evidence type="ECO:0000313" key="9">
    <source>
        <dbReference type="EMBL" id="AIF99995.1"/>
    </source>
</evidence>
<evidence type="ECO:0000256" key="5">
    <source>
        <dbReference type="ARBA" id="ARBA00022692"/>
    </source>
</evidence>
<keyword evidence="6 8" id="KW-1133">Transmembrane helix</keyword>
<feature type="transmembrane region" description="Helical" evidence="8">
    <location>
        <begin position="324"/>
        <end position="342"/>
    </location>
</feature>
<evidence type="ECO:0000256" key="8">
    <source>
        <dbReference type="SAM" id="Phobius"/>
    </source>
</evidence>
<dbReference type="Proteomes" id="UP000056090">
    <property type="component" value="Chromosome"/>
</dbReference>
<feature type="transmembrane region" description="Helical" evidence="8">
    <location>
        <begin position="296"/>
        <end position="318"/>
    </location>
</feature>
<comment type="similarity">
    <text evidence="2">Belongs to the binding-protein-dependent transport system permease family. FecCD subfamily.</text>
</comment>
<dbReference type="FunFam" id="1.10.3470.10:FF:000001">
    <property type="entry name" value="Vitamin B12 ABC transporter permease BtuC"/>
    <property type="match status" value="1"/>
</dbReference>
<dbReference type="PANTHER" id="PTHR30472:SF67">
    <property type="entry name" value="PERMEASE OF ABC TRANSPORTER-RELATED"/>
    <property type="match status" value="1"/>
</dbReference>
<evidence type="ECO:0000256" key="7">
    <source>
        <dbReference type="ARBA" id="ARBA00023136"/>
    </source>
</evidence>
<proteinExistence type="inferred from homology"/>
<dbReference type="InterPro" id="IPR000522">
    <property type="entry name" value="ABC_transptr_permease_BtuC"/>
</dbReference>
<evidence type="ECO:0000313" key="10">
    <source>
        <dbReference type="Proteomes" id="UP000056090"/>
    </source>
</evidence>
<dbReference type="GO" id="GO:0005886">
    <property type="term" value="C:plasma membrane"/>
    <property type="evidence" value="ECO:0007669"/>
    <property type="project" value="UniProtKB-SubCell"/>
</dbReference>
<feature type="transmembrane region" description="Helical" evidence="8">
    <location>
        <begin position="64"/>
        <end position="81"/>
    </location>
</feature>
<feature type="transmembrane region" description="Helical" evidence="8">
    <location>
        <begin position="251"/>
        <end position="284"/>
    </location>
</feature>
<accession>A0A075P4W0</accession>
<dbReference type="Pfam" id="PF01032">
    <property type="entry name" value="FecCD"/>
    <property type="match status" value="1"/>
</dbReference>
<dbReference type="InterPro" id="IPR037294">
    <property type="entry name" value="ABC_BtuC-like"/>
</dbReference>
<evidence type="ECO:0000256" key="2">
    <source>
        <dbReference type="ARBA" id="ARBA00007935"/>
    </source>
</evidence>
<keyword evidence="4" id="KW-1003">Cell membrane</keyword>
<feature type="transmembrane region" description="Helical" evidence="8">
    <location>
        <begin position="93"/>
        <end position="112"/>
    </location>
</feature>
<feature type="transmembrane region" description="Helical" evidence="8">
    <location>
        <begin position="133"/>
        <end position="154"/>
    </location>
</feature>
<dbReference type="GO" id="GO:0033214">
    <property type="term" value="P:siderophore-iron import into cell"/>
    <property type="evidence" value="ECO:0007669"/>
    <property type="project" value="TreeGrafter"/>
</dbReference>
<dbReference type="GO" id="GO:0022857">
    <property type="term" value="F:transmembrane transporter activity"/>
    <property type="evidence" value="ECO:0007669"/>
    <property type="project" value="InterPro"/>
</dbReference>
<keyword evidence="3" id="KW-0813">Transport</keyword>
<keyword evidence="7 8" id="KW-0472">Membrane</keyword>
<protein>
    <submittedName>
        <fullName evidence="9">ABC transporter permease</fullName>
    </submittedName>
</protein>
<organism evidence="9 10">
    <name type="scientific">Alteromonas australica</name>
    <dbReference type="NCBI Taxonomy" id="589873"/>
    <lineage>
        <taxon>Bacteria</taxon>
        <taxon>Pseudomonadati</taxon>
        <taxon>Pseudomonadota</taxon>
        <taxon>Gammaproteobacteria</taxon>
        <taxon>Alteromonadales</taxon>
        <taxon>Alteromonadaceae</taxon>
        <taxon>Alteromonas/Salinimonas group</taxon>
        <taxon>Alteromonas</taxon>
    </lineage>
</organism>
<dbReference type="SUPFAM" id="SSF81345">
    <property type="entry name" value="ABC transporter involved in vitamin B12 uptake, BtuC"/>
    <property type="match status" value="1"/>
</dbReference>
<dbReference type="PANTHER" id="PTHR30472">
    <property type="entry name" value="FERRIC ENTEROBACTIN TRANSPORT SYSTEM PERMEASE PROTEIN"/>
    <property type="match status" value="1"/>
</dbReference>
<dbReference type="CDD" id="cd06550">
    <property type="entry name" value="TM_ABC_iron-siderophores_like"/>
    <property type="match status" value="1"/>
</dbReference>
<feature type="transmembrane region" description="Helical" evidence="8">
    <location>
        <begin position="208"/>
        <end position="231"/>
    </location>
</feature>
<keyword evidence="10" id="KW-1185">Reference proteome</keyword>
<gene>
    <name evidence="9" type="ORF">EP13_15625</name>
</gene>
<dbReference type="EMBL" id="CP008849">
    <property type="protein sequence ID" value="AIF99995.1"/>
    <property type="molecule type" value="Genomic_DNA"/>
</dbReference>
<dbReference type="Gene3D" id="1.10.3470.10">
    <property type="entry name" value="ABC transporter involved in vitamin B12 uptake, BtuC"/>
    <property type="match status" value="1"/>
</dbReference>
<sequence>MGRAPLSITLKWWLLSIAAIGACGISLFFGAAELSPNQITQCLLGQCDNPTESLIFWQIRVPRIAVGFLVGIGLAVAGATLQNVTRNSLTDPYLFGVVAGAGLGASIATLLFSESVAAQLGLIGVDADTAFSITLPGAAFLGALFAVALVQVLVSSALGRRTEHLLLAGVAVSFMLGAFSHFILFIAEPFAANKVVFWLMGSLARAEVWYAWIMLPIVALSVAVLLLFGRHLDALLLGDESAKSLGVNVTVIRMLCLAICAALTACIVSYCGGIGFVGLMIPHIIRNWLGVTSRTLIMGCVLLGGTFMVSVDILARTLLSGQEIPIGIITSAIGSIFFFLAIRQRA</sequence>
<name>A0A075P4W0_9ALTE</name>
<comment type="subcellular location">
    <subcellularLocation>
        <location evidence="1">Cell membrane</location>
        <topology evidence="1">Multi-pass membrane protein</topology>
    </subcellularLocation>
</comment>
<dbReference type="eggNOG" id="COG0609">
    <property type="taxonomic scope" value="Bacteria"/>
</dbReference>
<evidence type="ECO:0000256" key="1">
    <source>
        <dbReference type="ARBA" id="ARBA00004651"/>
    </source>
</evidence>
<reference evidence="9 10" key="1">
    <citation type="submission" date="2014-06" db="EMBL/GenBank/DDBJ databases">
        <title>Genomes of Alteromonas australica, a world apart.</title>
        <authorList>
            <person name="Gonzaga A."/>
            <person name="Lopez-Perez M."/>
            <person name="Rodriguez-Valera F."/>
        </authorList>
    </citation>
    <scope>NUCLEOTIDE SEQUENCE [LARGE SCALE GENOMIC DNA]</scope>
    <source>
        <strain evidence="9 10">H 17</strain>
    </source>
</reference>
<dbReference type="KEGG" id="aal:EP13_15625"/>